<comment type="caution">
    <text evidence="5">The sequence shown here is derived from an EMBL/GenBank/DDBJ whole genome shotgun (WGS) entry which is preliminary data.</text>
</comment>
<evidence type="ECO:0000313" key="6">
    <source>
        <dbReference type="Proteomes" id="UP000029628"/>
    </source>
</evidence>
<sequence>MKHLSVDIETFSDNDIVKGGGFKYVDTPNFDILLFAYSVDFGPVQIVDLANGETLPQEIINALNDASVIKHAYNAAFEITCLTKAGYATSVDQWRCTMLHGLYLGYPAGLAALGKALHIPDDKKKLATGKALIRYFCVPCKATRSNGQRTRNLPHHDVDKWNLFKAYCVQDVVTEMEDYKRLSAFPVPDFVQAQWVTDYKMNLRGIAVDTDLINGALAIDDEEKTELTNKAIALTGLDNPNSRNQLLAWLNDNTNVSMDSLTKTSVADALGMADDTAKTVLSIRSKLAKSSVTKYKAMVSAMCTDSRVRGLLQFYGANRTGRWAGRLVQVQNLPRNYIEPLDVARNRVKAGDRLGVSILYGDVSDTLSQLIRTTFIAPEGYSLVVTDFSAIEARVIAWLSGEQWRQAVFANGGDIYCASASAMFHVPVEKHGVNGHLRQKGKVAELALGYQGGPNALIAMGALKMGLTEEELPDIVAKWRTASPHIRNFWYACEDAAIRAVRDAEIVHLQYGITFRKECDPVYGLTFLTIELPSGRKLYYPEPHLQVNKFDREAIHYKGLTVGRWCTLSTYGGKLVENITQAVARDCLAEAIERLNAEGYRLLMHIHDEVVLEVPTCDLKEKGLDHVNSIMCQTPSWAEGLLLNAAGFTSPYYMKD</sequence>
<dbReference type="InterPro" id="IPR001098">
    <property type="entry name" value="DNA-dir_DNA_pol_A_palm_dom"/>
</dbReference>
<keyword evidence="2" id="KW-0235">DNA replication</keyword>
<dbReference type="PANTHER" id="PTHR10133">
    <property type="entry name" value="DNA POLYMERASE I"/>
    <property type="match status" value="1"/>
</dbReference>
<dbReference type="SMART" id="SM00482">
    <property type="entry name" value="POLAc"/>
    <property type="match status" value="1"/>
</dbReference>
<dbReference type="InterPro" id="IPR043502">
    <property type="entry name" value="DNA/RNA_pol_sf"/>
</dbReference>
<protein>
    <recommendedName>
        <fullName evidence="1">DNA-directed DNA polymerase</fullName>
        <ecNumber evidence="1">2.7.7.7</ecNumber>
    </recommendedName>
</protein>
<dbReference type="InterPro" id="IPR002298">
    <property type="entry name" value="DNA_polymerase_A"/>
</dbReference>
<evidence type="ECO:0000256" key="3">
    <source>
        <dbReference type="ARBA" id="ARBA00049244"/>
    </source>
</evidence>
<dbReference type="InterPro" id="IPR012337">
    <property type="entry name" value="RNaseH-like_sf"/>
</dbReference>
<dbReference type="GO" id="GO:0006261">
    <property type="term" value="P:DNA-templated DNA replication"/>
    <property type="evidence" value="ECO:0007669"/>
    <property type="project" value="InterPro"/>
</dbReference>
<dbReference type="AlphaFoldDB" id="A0A096AIC3"/>
<dbReference type="GO" id="GO:0006302">
    <property type="term" value="P:double-strand break repair"/>
    <property type="evidence" value="ECO:0007669"/>
    <property type="project" value="TreeGrafter"/>
</dbReference>
<dbReference type="Gene3D" id="3.30.70.370">
    <property type="match status" value="1"/>
</dbReference>
<dbReference type="GO" id="GO:0003677">
    <property type="term" value="F:DNA binding"/>
    <property type="evidence" value="ECO:0007669"/>
    <property type="project" value="InterPro"/>
</dbReference>
<reference evidence="5 6" key="1">
    <citation type="submission" date="2014-07" db="EMBL/GenBank/DDBJ databases">
        <authorList>
            <person name="McCorrison J."/>
            <person name="Sanka R."/>
            <person name="Torralba M."/>
            <person name="Gillis M."/>
            <person name="Haft D.H."/>
            <person name="Methe B."/>
            <person name="Sutton G."/>
            <person name="Nelson K.E."/>
        </authorList>
    </citation>
    <scope>NUCLEOTIDE SEQUENCE [LARGE SCALE GENOMIC DNA]</scope>
    <source>
        <strain evidence="5 6">DNF00314</strain>
    </source>
</reference>
<dbReference type="Pfam" id="PF00476">
    <property type="entry name" value="DNA_pol_A"/>
    <property type="match status" value="1"/>
</dbReference>
<evidence type="ECO:0000256" key="1">
    <source>
        <dbReference type="ARBA" id="ARBA00012417"/>
    </source>
</evidence>
<keyword evidence="6" id="KW-1185">Reference proteome</keyword>
<dbReference type="EC" id="2.7.7.7" evidence="1"/>
<dbReference type="Gene3D" id="1.10.150.20">
    <property type="entry name" value="5' to 3' exonuclease, C-terminal subdomain"/>
    <property type="match status" value="1"/>
</dbReference>
<dbReference type="CDD" id="cd08642">
    <property type="entry name" value="DNA_pol_A_pol_I_A"/>
    <property type="match status" value="1"/>
</dbReference>
<dbReference type="eggNOG" id="COG0749">
    <property type="taxonomic scope" value="Bacteria"/>
</dbReference>
<name>A0A096AIC3_9FIRM</name>
<organism evidence="5 6">
    <name type="scientific">Veillonella montpellierensis DNF00314</name>
    <dbReference type="NCBI Taxonomy" id="1401067"/>
    <lineage>
        <taxon>Bacteria</taxon>
        <taxon>Bacillati</taxon>
        <taxon>Bacillota</taxon>
        <taxon>Negativicutes</taxon>
        <taxon>Veillonellales</taxon>
        <taxon>Veillonellaceae</taxon>
        <taxon>Veillonella</taxon>
    </lineage>
</organism>
<proteinExistence type="predicted"/>
<dbReference type="SUPFAM" id="SSF53098">
    <property type="entry name" value="Ribonuclease H-like"/>
    <property type="match status" value="1"/>
</dbReference>
<gene>
    <name evidence="5" type="ORF">HMPREF0872_06865</name>
</gene>
<evidence type="ECO:0000259" key="4">
    <source>
        <dbReference type="SMART" id="SM00482"/>
    </source>
</evidence>
<dbReference type="GO" id="GO:0003887">
    <property type="term" value="F:DNA-directed DNA polymerase activity"/>
    <property type="evidence" value="ECO:0007669"/>
    <property type="project" value="UniProtKB-EC"/>
</dbReference>
<comment type="catalytic activity">
    <reaction evidence="3">
        <text>DNA(n) + a 2'-deoxyribonucleoside 5'-triphosphate = DNA(n+1) + diphosphate</text>
        <dbReference type="Rhea" id="RHEA:22508"/>
        <dbReference type="Rhea" id="RHEA-COMP:17339"/>
        <dbReference type="Rhea" id="RHEA-COMP:17340"/>
        <dbReference type="ChEBI" id="CHEBI:33019"/>
        <dbReference type="ChEBI" id="CHEBI:61560"/>
        <dbReference type="ChEBI" id="CHEBI:173112"/>
        <dbReference type="EC" id="2.7.7.7"/>
    </reaction>
</comment>
<dbReference type="PANTHER" id="PTHR10133:SF27">
    <property type="entry name" value="DNA POLYMERASE NU"/>
    <property type="match status" value="1"/>
</dbReference>
<evidence type="ECO:0000313" key="5">
    <source>
        <dbReference type="EMBL" id="KGF46848.1"/>
    </source>
</evidence>
<dbReference type="Proteomes" id="UP000029628">
    <property type="component" value="Unassembled WGS sequence"/>
</dbReference>
<dbReference type="SUPFAM" id="SSF56672">
    <property type="entry name" value="DNA/RNA polymerases"/>
    <property type="match status" value="1"/>
</dbReference>
<accession>A0A096AIC3</accession>
<dbReference type="EMBL" id="JRNT01000026">
    <property type="protein sequence ID" value="KGF46848.1"/>
    <property type="molecule type" value="Genomic_DNA"/>
</dbReference>
<dbReference type="RefSeq" id="WP_038152935.1">
    <property type="nucleotide sequence ID" value="NZ_JRNT01000026.1"/>
</dbReference>
<evidence type="ECO:0000256" key="2">
    <source>
        <dbReference type="ARBA" id="ARBA00022705"/>
    </source>
</evidence>
<feature type="domain" description="DNA-directed DNA polymerase family A palm" evidence="4">
    <location>
        <begin position="368"/>
        <end position="618"/>
    </location>
</feature>